<keyword evidence="1" id="KW-0812">Transmembrane</keyword>
<proteinExistence type="predicted"/>
<evidence type="ECO:0008006" key="5">
    <source>
        <dbReference type="Google" id="ProtNLM"/>
    </source>
</evidence>
<keyword evidence="1" id="KW-0472">Membrane</keyword>
<evidence type="ECO:0000256" key="1">
    <source>
        <dbReference type="SAM" id="Phobius"/>
    </source>
</evidence>
<feature type="signal peptide" evidence="2">
    <location>
        <begin position="1"/>
        <end position="26"/>
    </location>
</feature>
<evidence type="ECO:0000256" key="2">
    <source>
        <dbReference type="SAM" id="SignalP"/>
    </source>
</evidence>
<feature type="transmembrane region" description="Helical" evidence="1">
    <location>
        <begin position="41"/>
        <end position="65"/>
    </location>
</feature>
<keyword evidence="4" id="KW-1185">Reference proteome</keyword>
<gene>
    <name evidence="3" type="ORF">SO802_019545</name>
</gene>
<sequence length="66" mass="6754">MAHVSICSGVFFIALVLSVSLISVAARTSDLAPLPAMDVGAGIPVPYSGAFVCASLLISLIALLWH</sequence>
<keyword evidence="2" id="KW-0732">Signal</keyword>
<protein>
    <recommendedName>
        <fullName evidence="5">Transmembrane protein</fullName>
    </recommendedName>
</protein>
<keyword evidence="1" id="KW-1133">Transmembrane helix</keyword>
<reference evidence="3 4" key="1">
    <citation type="submission" date="2024-01" db="EMBL/GenBank/DDBJ databases">
        <title>A telomere-to-telomere, gap-free genome of sweet tea (Lithocarpus litseifolius).</title>
        <authorList>
            <person name="Zhou J."/>
        </authorList>
    </citation>
    <scope>NUCLEOTIDE SEQUENCE [LARGE SCALE GENOMIC DNA]</scope>
    <source>
        <strain evidence="3">Zhou-2022a</strain>
        <tissue evidence="3">Leaf</tissue>
    </source>
</reference>
<evidence type="ECO:0000313" key="3">
    <source>
        <dbReference type="EMBL" id="KAK9999942.1"/>
    </source>
</evidence>
<name>A0AAW2CP22_9ROSI</name>
<dbReference type="Proteomes" id="UP001459277">
    <property type="component" value="Unassembled WGS sequence"/>
</dbReference>
<dbReference type="EMBL" id="JAZDWU010000006">
    <property type="protein sequence ID" value="KAK9999942.1"/>
    <property type="molecule type" value="Genomic_DNA"/>
</dbReference>
<organism evidence="3 4">
    <name type="scientific">Lithocarpus litseifolius</name>
    <dbReference type="NCBI Taxonomy" id="425828"/>
    <lineage>
        <taxon>Eukaryota</taxon>
        <taxon>Viridiplantae</taxon>
        <taxon>Streptophyta</taxon>
        <taxon>Embryophyta</taxon>
        <taxon>Tracheophyta</taxon>
        <taxon>Spermatophyta</taxon>
        <taxon>Magnoliopsida</taxon>
        <taxon>eudicotyledons</taxon>
        <taxon>Gunneridae</taxon>
        <taxon>Pentapetalae</taxon>
        <taxon>rosids</taxon>
        <taxon>fabids</taxon>
        <taxon>Fagales</taxon>
        <taxon>Fagaceae</taxon>
        <taxon>Lithocarpus</taxon>
    </lineage>
</organism>
<accession>A0AAW2CP22</accession>
<comment type="caution">
    <text evidence="3">The sequence shown here is derived from an EMBL/GenBank/DDBJ whole genome shotgun (WGS) entry which is preliminary data.</text>
</comment>
<evidence type="ECO:0000313" key="4">
    <source>
        <dbReference type="Proteomes" id="UP001459277"/>
    </source>
</evidence>
<dbReference type="AlphaFoldDB" id="A0AAW2CP22"/>
<dbReference type="PANTHER" id="PTHR33659">
    <property type="entry name" value="PROTEIN, PUTATIVE-RELATED-RELATED"/>
    <property type="match status" value="1"/>
</dbReference>
<dbReference type="PANTHER" id="PTHR33659:SF10">
    <property type="match status" value="1"/>
</dbReference>
<feature type="chain" id="PRO_5043901274" description="Transmembrane protein" evidence="2">
    <location>
        <begin position="27"/>
        <end position="66"/>
    </location>
</feature>